<keyword evidence="5" id="KW-0630">Potassium</keyword>
<evidence type="ECO:0000313" key="17">
    <source>
        <dbReference type="Proteomes" id="UP000070412"/>
    </source>
</evidence>
<keyword evidence="4 12" id="KW-0812">Transmembrane</keyword>
<evidence type="ECO:0000256" key="5">
    <source>
        <dbReference type="ARBA" id="ARBA00022958"/>
    </source>
</evidence>
<evidence type="ECO:0000256" key="10">
    <source>
        <dbReference type="ARBA" id="ARBA00034430"/>
    </source>
</evidence>
<dbReference type="Gene3D" id="6.10.140.1910">
    <property type="match status" value="2"/>
</dbReference>
<accession>A0A834VCS8</accession>
<keyword evidence="17" id="KW-1185">Reference proteome</keyword>
<name>A0A834VCS8_SARSC</name>
<evidence type="ECO:0000256" key="4">
    <source>
        <dbReference type="ARBA" id="ARBA00022692"/>
    </source>
</evidence>
<dbReference type="EMBL" id="WVUK01000056">
    <property type="protein sequence ID" value="KAF7492807.1"/>
    <property type="molecule type" value="Genomic_DNA"/>
</dbReference>
<evidence type="ECO:0000256" key="8">
    <source>
        <dbReference type="ARBA" id="ARBA00023136"/>
    </source>
</evidence>
<keyword evidence="3" id="KW-1003">Cell membrane</keyword>
<evidence type="ECO:0000256" key="11">
    <source>
        <dbReference type="SAM" id="MobiDB-lite"/>
    </source>
</evidence>
<dbReference type="InterPro" id="IPR005821">
    <property type="entry name" value="Ion_trans_dom"/>
</dbReference>
<feature type="transmembrane region" description="Helical" evidence="12">
    <location>
        <begin position="321"/>
        <end position="348"/>
    </location>
</feature>
<evidence type="ECO:0000313" key="15">
    <source>
        <dbReference type="EMBL" id="KAF7492807.1"/>
    </source>
</evidence>
<evidence type="ECO:0000313" key="16">
    <source>
        <dbReference type="EnsemblMetazoa" id="KAF7492807.1"/>
    </source>
</evidence>
<dbReference type="OrthoDB" id="6513287at2759"/>
<proteinExistence type="predicted"/>
<evidence type="ECO:0000256" key="7">
    <source>
        <dbReference type="ARBA" id="ARBA00023065"/>
    </source>
</evidence>
<feature type="transmembrane region" description="Helical" evidence="12">
    <location>
        <begin position="287"/>
        <end position="309"/>
    </location>
</feature>
<dbReference type="Proteomes" id="UP000070412">
    <property type="component" value="Unassembled WGS sequence"/>
</dbReference>
<dbReference type="Gene3D" id="1.10.287.70">
    <property type="match status" value="1"/>
</dbReference>
<evidence type="ECO:0000259" key="13">
    <source>
        <dbReference type="Pfam" id="PF00520"/>
    </source>
</evidence>
<comment type="catalytic activity">
    <reaction evidence="10">
        <text>K(+)(in) = K(+)(out)</text>
        <dbReference type="Rhea" id="RHEA:29463"/>
        <dbReference type="ChEBI" id="CHEBI:29103"/>
    </reaction>
</comment>
<comment type="subcellular location">
    <subcellularLocation>
        <location evidence="1">Cell membrane</location>
        <topology evidence="1">Multi-pass membrane protein</topology>
    </subcellularLocation>
</comment>
<evidence type="ECO:0000256" key="6">
    <source>
        <dbReference type="ARBA" id="ARBA00022989"/>
    </source>
</evidence>
<evidence type="ECO:0000256" key="12">
    <source>
        <dbReference type="SAM" id="Phobius"/>
    </source>
</evidence>
<evidence type="ECO:0000256" key="3">
    <source>
        <dbReference type="ARBA" id="ARBA00022475"/>
    </source>
</evidence>
<feature type="region of interest" description="Disordered" evidence="11">
    <location>
        <begin position="762"/>
        <end position="787"/>
    </location>
</feature>
<feature type="domain" description="Ion transport" evidence="13">
    <location>
        <begin position="258"/>
        <end position="480"/>
    </location>
</feature>
<gene>
    <name evidence="15" type="ORF">SSS_4746</name>
</gene>
<feature type="transmembrane region" description="Helical" evidence="12">
    <location>
        <begin position="256"/>
        <end position="275"/>
    </location>
</feature>
<keyword evidence="2" id="KW-0813">Transport</keyword>
<dbReference type="Gene3D" id="1.20.120.350">
    <property type="entry name" value="Voltage-gated potassium channels. Chain C"/>
    <property type="match status" value="1"/>
</dbReference>
<keyword evidence="6 12" id="KW-1133">Transmembrane helix</keyword>
<organism evidence="15">
    <name type="scientific">Sarcoptes scabiei</name>
    <name type="common">Itch mite</name>
    <name type="synonym">Acarus scabiei</name>
    <dbReference type="NCBI Taxonomy" id="52283"/>
    <lineage>
        <taxon>Eukaryota</taxon>
        <taxon>Metazoa</taxon>
        <taxon>Ecdysozoa</taxon>
        <taxon>Arthropoda</taxon>
        <taxon>Chelicerata</taxon>
        <taxon>Arachnida</taxon>
        <taxon>Acari</taxon>
        <taxon>Acariformes</taxon>
        <taxon>Sarcoptiformes</taxon>
        <taxon>Astigmata</taxon>
        <taxon>Psoroptidia</taxon>
        <taxon>Sarcoptoidea</taxon>
        <taxon>Sarcoptidae</taxon>
        <taxon>Sarcoptinae</taxon>
        <taxon>Sarcoptes</taxon>
    </lineage>
</organism>
<dbReference type="EnsemblMetazoa" id="SSS_4746s_mrna">
    <property type="protein sequence ID" value="KAF7492807.1"/>
    <property type="gene ID" value="SSS_4746"/>
</dbReference>
<dbReference type="InterPro" id="IPR027359">
    <property type="entry name" value="Volt_channel_dom_sf"/>
</dbReference>
<feature type="compositionally biased region" description="Polar residues" evidence="11">
    <location>
        <begin position="762"/>
        <end position="775"/>
    </location>
</feature>
<dbReference type="Pfam" id="PF03520">
    <property type="entry name" value="KCNQ_channel"/>
    <property type="match status" value="1"/>
</dbReference>
<reference evidence="17" key="1">
    <citation type="journal article" date="2020" name="PLoS Negl. Trop. Dis.">
        <title>High-quality nuclear genome for Sarcoptes scabiei-A critical resource for a neglected parasite.</title>
        <authorList>
            <person name="Korhonen P.K."/>
            <person name="Gasser R.B."/>
            <person name="Ma G."/>
            <person name="Wang T."/>
            <person name="Stroehlein A.J."/>
            <person name="Young N.D."/>
            <person name="Ang C.S."/>
            <person name="Fernando D.D."/>
            <person name="Lu H.C."/>
            <person name="Taylor S."/>
            <person name="Reynolds S.L."/>
            <person name="Mofiz E."/>
            <person name="Najaraj S.H."/>
            <person name="Gowda H."/>
            <person name="Madugundu A."/>
            <person name="Renuse S."/>
            <person name="Holt D."/>
            <person name="Pandey A."/>
            <person name="Papenfuss A.T."/>
            <person name="Fischer K."/>
        </authorList>
    </citation>
    <scope>NUCLEOTIDE SEQUENCE [LARGE SCALE GENOMIC DNA]</scope>
</reference>
<reference evidence="16" key="3">
    <citation type="submission" date="2022-06" db="UniProtKB">
        <authorList>
            <consortium name="EnsemblMetazoa"/>
        </authorList>
    </citation>
    <scope>IDENTIFICATION</scope>
</reference>
<keyword evidence="7" id="KW-0406">Ion transport</keyword>
<feature type="transmembrane region" description="Helical" evidence="12">
    <location>
        <begin position="394"/>
        <end position="415"/>
    </location>
</feature>
<evidence type="ECO:0000259" key="14">
    <source>
        <dbReference type="Pfam" id="PF03520"/>
    </source>
</evidence>
<evidence type="ECO:0000256" key="9">
    <source>
        <dbReference type="ARBA" id="ARBA00023303"/>
    </source>
</evidence>
<dbReference type="InterPro" id="IPR003937">
    <property type="entry name" value="K_chnl_volt-dep_KCNQ"/>
</dbReference>
<dbReference type="Pfam" id="PF00520">
    <property type="entry name" value="Ion_trans"/>
    <property type="match status" value="1"/>
</dbReference>
<feature type="transmembrane region" description="Helical" evidence="12">
    <location>
        <begin position="459"/>
        <end position="481"/>
    </location>
</feature>
<sequence length="787" mass="90483">MPTKMMSSILDTNHNAIQNNYNNRFVQCPRKHSKIKTTQLYSIMPDFSSANKSNLIDYDSNRFVNEDYNRIEQSASDFDRNRSNSIQIEINNELIRNEETNNENIFVRPISNLIDLMQNYSNSWPSIITKSLPPSSNGMVAIKNQSQSYDEIIDANKCSNRSLQFLPSNDLSNHLAGNYFEQKHLNFDMASSGVNGIEQIRQTSQQFSLRSNKKLPVSERISILGKPLPARKEMRFFRERILVYNFLQRPKGFWTISYHVFVLFIILFGLILFALSTVDHYHQQSIIILRWFDTFILAVLVGEFLARAWSSSCIGKYQGWSGFFCFITSTFRLIDLFVIISSGVVLWIHHIDDTNRRNVDWLRFAQAFQVLRASQRFRPWRIMASVIWTQRDHLAIAVYMCSLSLIFITFTVYFFEHNQPNTDFTSIPKTFWWGIVSLLTIGYGDMVPTTTAGKIMASVLLLLCFSAFTLPAGILGTGLALKVQEQQRQKHFNKRRAPAAQLIQCAWRCYASSINSRSIATWKVCVPRGNNFASDGKLNNQLTNNVFANFNENTQSNYLKIKKSNRIANANHSSLLEFGHLVPPTLKPFDSKQKKSNQNFLRSISLNGINNCYHFTAQEKIAIRFVRILKFEVARKKFKNAFRPYNINDVIEQYAAGHADVVSRVKNMHSKINAIQGSMTSVIKMCEELHYLHLHHVDRLERTIDRINEKIDVNRKNFLTNLEPNQLSNDSLTICNSLSARSSLSASTSILGQCPKLAASSDQTISRSSIRSMNDQPRRFKSRRNSQ</sequence>
<protein>
    <submittedName>
        <fullName evidence="15">Potassium voltage-gated channel subfamily KQT member 5</fullName>
    </submittedName>
</protein>
<keyword evidence="9" id="KW-0407">Ion channel</keyword>
<dbReference type="PANTHER" id="PTHR47735">
    <property type="entry name" value="POTASSIUM VOLTAGE-GATED CHANNEL SUBFAMILY KQT MEMBER 4"/>
    <property type="match status" value="1"/>
</dbReference>
<evidence type="ECO:0000256" key="2">
    <source>
        <dbReference type="ARBA" id="ARBA00022448"/>
    </source>
</evidence>
<dbReference type="SUPFAM" id="SSF81324">
    <property type="entry name" value="Voltage-gated potassium channels"/>
    <property type="match status" value="1"/>
</dbReference>
<dbReference type="GO" id="GO:0008076">
    <property type="term" value="C:voltage-gated potassium channel complex"/>
    <property type="evidence" value="ECO:0007669"/>
    <property type="project" value="TreeGrafter"/>
</dbReference>
<dbReference type="InterPro" id="IPR013821">
    <property type="entry name" value="K_chnl_volt-dep_KCNQ_C"/>
</dbReference>
<dbReference type="PRINTS" id="PR00169">
    <property type="entry name" value="KCHANNEL"/>
</dbReference>
<dbReference type="PANTHER" id="PTHR47735:SF9">
    <property type="entry name" value="POTASSIUM VOLTAGE-GATED CHANNEL SUBFAMILY KQT MEMBER 4-LIKE ISOFORM X1"/>
    <property type="match status" value="1"/>
</dbReference>
<feature type="transmembrane region" description="Helical" evidence="12">
    <location>
        <begin position="430"/>
        <end position="447"/>
    </location>
</feature>
<evidence type="ECO:0000256" key="1">
    <source>
        <dbReference type="ARBA" id="ARBA00004651"/>
    </source>
</evidence>
<feature type="domain" description="Potassium channel voltage dependent KCNQ C-terminal" evidence="14">
    <location>
        <begin position="617"/>
        <end position="678"/>
    </location>
</feature>
<dbReference type="AlphaFoldDB" id="A0A834VCS8"/>
<reference evidence="15" key="2">
    <citation type="submission" date="2020-01" db="EMBL/GenBank/DDBJ databases">
        <authorList>
            <person name="Korhonen P.K.K."/>
            <person name="Guangxu M.G."/>
            <person name="Wang T.W."/>
            <person name="Stroehlein A.J.S."/>
            <person name="Young N.D."/>
            <person name="Ang C.-S.A."/>
            <person name="Fernando D.W.F."/>
            <person name="Lu H.L."/>
            <person name="Taylor S.T."/>
            <person name="Ehtesham M.E.M."/>
            <person name="Najaraj S.H.N."/>
            <person name="Harsha G.H.G."/>
            <person name="Madugundu A.M."/>
            <person name="Renuse S.R."/>
            <person name="Holt D.H."/>
            <person name="Pandey A.P."/>
            <person name="Papenfuss A.P."/>
            <person name="Gasser R.B.G."/>
            <person name="Fischer K.F."/>
        </authorList>
    </citation>
    <scope>NUCLEOTIDE SEQUENCE</scope>
    <source>
        <strain evidence="15">SSS_KF_BRIS2020</strain>
    </source>
</reference>
<dbReference type="GO" id="GO:0005249">
    <property type="term" value="F:voltage-gated potassium channel activity"/>
    <property type="evidence" value="ECO:0007669"/>
    <property type="project" value="InterPro"/>
</dbReference>
<dbReference type="PRINTS" id="PR01459">
    <property type="entry name" value="KCNQCHANNEL"/>
</dbReference>
<keyword evidence="8 12" id="KW-0472">Membrane</keyword>